<protein>
    <recommendedName>
        <fullName evidence="5">Lipoprotein</fullName>
    </recommendedName>
</protein>
<organism evidence="3 4">
    <name type="scientific">Fimbriimonas ginsengisoli Gsoil 348</name>
    <dbReference type="NCBI Taxonomy" id="661478"/>
    <lineage>
        <taxon>Bacteria</taxon>
        <taxon>Bacillati</taxon>
        <taxon>Armatimonadota</taxon>
        <taxon>Fimbriimonadia</taxon>
        <taxon>Fimbriimonadales</taxon>
        <taxon>Fimbriimonadaceae</taxon>
        <taxon>Fimbriimonas</taxon>
    </lineage>
</organism>
<dbReference type="EMBL" id="CP007139">
    <property type="protein sequence ID" value="AIE84770.1"/>
    <property type="molecule type" value="Genomic_DNA"/>
</dbReference>
<sequence length="87" mass="8757">MKFSGAVFALSLIVAAVAGCSGESDNRTVNPAESAAADAKRQEMVDNMNIPESQKAAMKAHMGGPPAADPGAAARAKAAASQSGRRN</sequence>
<dbReference type="Proteomes" id="UP000027982">
    <property type="component" value="Chromosome"/>
</dbReference>
<proteinExistence type="predicted"/>
<feature type="region of interest" description="Disordered" evidence="1">
    <location>
        <begin position="22"/>
        <end position="87"/>
    </location>
</feature>
<evidence type="ECO:0000256" key="2">
    <source>
        <dbReference type="SAM" id="SignalP"/>
    </source>
</evidence>
<dbReference type="HOGENOM" id="CLU_2478794_0_0_0"/>
<name>A0A068NPS8_FIMGI</name>
<reference evidence="3 4" key="1">
    <citation type="journal article" date="2014" name="PLoS ONE">
        <title>The first complete genome sequence of the class fimbriimonadia in the phylum armatimonadetes.</title>
        <authorList>
            <person name="Hu Z.Y."/>
            <person name="Wang Y.Z."/>
            <person name="Im W.T."/>
            <person name="Wang S.Y."/>
            <person name="Zhao G.P."/>
            <person name="Zheng H.J."/>
            <person name="Quan Z.X."/>
        </authorList>
    </citation>
    <scope>NUCLEOTIDE SEQUENCE [LARGE SCALE GENOMIC DNA]</scope>
    <source>
        <strain evidence="3">Gsoil 348</strain>
    </source>
</reference>
<evidence type="ECO:0000256" key="1">
    <source>
        <dbReference type="SAM" id="MobiDB-lite"/>
    </source>
</evidence>
<dbReference type="STRING" id="661478.OP10G_1402"/>
<dbReference type="KEGG" id="fgi:OP10G_1402"/>
<keyword evidence="4" id="KW-1185">Reference proteome</keyword>
<keyword evidence="2" id="KW-0732">Signal</keyword>
<dbReference type="PROSITE" id="PS51257">
    <property type="entry name" value="PROKAR_LIPOPROTEIN"/>
    <property type="match status" value="1"/>
</dbReference>
<dbReference type="RefSeq" id="WP_144241029.1">
    <property type="nucleotide sequence ID" value="NZ_CP007139.1"/>
</dbReference>
<evidence type="ECO:0000313" key="3">
    <source>
        <dbReference type="EMBL" id="AIE84770.1"/>
    </source>
</evidence>
<feature type="signal peptide" evidence="2">
    <location>
        <begin position="1"/>
        <end position="18"/>
    </location>
</feature>
<evidence type="ECO:0000313" key="4">
    <source>
        <dbReference type="Proteomes" id="UP000027982"/>
    </source>
</evidence>
<evidence type="ECO:0008006" key="5">
    <source>
        <dbReference type="Google" id="ProtNLM"/>
    </source>
</evidence>
<feature type="compositionally biased region" description="Low complexity" evidence="1">
    <location>
        <begin position="60"/>
        <end position="80"/>
    </location>
</feature>
<dbReference type="AlphaFoldDB" id="A0A068NPS8"/>
<accession>A0A068NPS8</accession>
<gene>
    <name evidence="3" type="ORF">OP10G_1402</name>
</gene>
<feature type="chain" id="PRO_5001651755" description="Lipoprotein" evidence="2">
    <location>
        <begin position="19"/>
        <end position="87"/>
    </location>
</feature>